<feature type="transmembrane region" description="Helical" evidence="1">
    <location>
        <begin position="301"/>
        <end position="322"/>
    </location>
</feature>
<dbReference type="AlphaFoldDB" id="A0AAE5TXH3"/>
<proteinExistence type="predicted"/>
<evidence type="ECO:0000313" key="2">
    <source>
        <dbReference type="EMBL" id="QAS79043.1"/>
    </source>
</evidence>
<name>A0AAE5TXH3_9HYPH</name>
<dbReference type="Proteomes" id="UP000220927">
    <property type="component" value="Chromosome"/>
</dbReference>
<sequence length="435" mass="48876">MGQHQITVHKVSDQLLLNFFKEAAEAIGSTTISVNVVGNTQPIQMNWSEQAWSIQKEFSWLLKSDDYSIEYVSTARPGIQVNGDRRTFSGNVLYDQLTISSDVNQTGGQPPLSGDRIQLLNDLVSTYLMANLSAASLAFNSPQTVQSLLKSHQTMVTRLEGMVVDIGERATRARIELDEEFNARKSELERQFAERQTDAQRTIEEQKRILNEQDEELRTRAKLLDDRNNTHARRALHEQLKNRLADRFKNLDLTPQTKSSRTPIHTAVVLASIILGILIAAFTYEAITILGSAESTLSERLLVIAKSATASLGFLGIITWYLRWLNRWFERLADAEFQLKQFELDINRAQWVVETAFEWKITQNAPIPDPLLENISRNLFSKSEKDENADMHPADFLASAILGRASAVNLKIPGGGEISLDNRGIRKLQNGGAAE</sequence>
<keyword evidence="1" id="KW-1133">Transmembrane helix</keyword>
<keyword evidence="3" id="KW-1185">Reference proteome</keyword>
<protein>
    <submittedName>
        <fullName evidence="2">Uncharacterized protein</fullName>
    </submittedName>
</protein>
<dbReference type="RefSeq" id="WP_054182626.1">
    <property type="nucleotide sequence ID" value="NZ_CP034998.1"/>
</dbReference>
<dbReference type="KEGG" id="rad:CO657_13630"/>
<organism evidence="2 3">
    <name type="scientific">Rhizobium acidisoli</name>
    <dbReference type="NCBI Taxonomy" id="1538158"/>
    <lineage>
        <taxon>Bacteria</taxon>
        <taxon>Pseudomonadati</taxon>
        <taxon>Pseudomonadota</taxon>
        <taxon>Alphaproteobacteria</taxon>
        <taxon>Hyphomicrobiales</taxon>
        <taxon>Rhizobiaceae</taxon>
        <taxon>Rhizobium/Agrobacterium group</taxon>
        <taxon>Rhizobium</taxon>
    </lineage>
</organism>
<feature type="transmembrane region" description="Helical" evidence="1">
    <location>
        <begin position="267"/>
        <end position="289"/>
    </location>
</feature>
<keyword evidence="1" id="KW-0812">Transmembrane</keyword>
<gene>
    <name evidence="2" type="ORF">CO657_13630</name>
</gene>
<keyword evidence="1" id="KW-0472">Membrane</keyword>
<evidence type="ECO:0000313" key="3">
    <source>
        <dbReference type="Proteomes" id="UP000220927"/>
    </source>
</evidence>
<accession>A0AAE5TXH3</accession>
<dbReference type="EMBL" id="CP034998">
    <property type="protein sequence ID" value="QAS79043.1"/>
    <property type="molecule type" value="Genomic_DNA"/>
</dbReference>
<evidence type="ECO:0000256" key="1">
    <source>
        <dbReference type="SAM" id="Phobius"/>
    </source>
</evidence>
<reference evidence="2 3" key="1">
    <citation type="submission" date="2019-01" db="EMBL/GenBank/DDBJ databases">
        <title>Genomic insights into the origins and evolution of symbiotic genes in the Phaseolus vulgaris microsymbionts.</title>
        <authorList>
            <person name="Tong W."/>
        </authorList>
    </citation>
    <scope>NUCLEOTIDE SEQUENCE [LARGE SCALE GENOMIC DNA]</scope>
    <source>
        <strain evidence="2 3">FH23</strain>
    </source>
</reference>